<feature type="transmembrane region" description="Helical" evidence="2">
    <location>
        <begin position="219"/>
        <end position="241"/>
    </location>
</feature>
<sequence>MLDAGPVSAGRAARGTSTPLDEPGRGSRGTLSQMSRTLLRSGRRPEPLSAGASASGPGRARRLLRAAAAAAATAASVLAVGLFVRDAWEPLVRFDERTVHAAVRFASQHPALVDALNAWQWAFEGRRIVVVVVGACLLVWWRTGMKTRTWWALATALGAWGFANLAKEVARLARPVLDEPLSHASGYSFPSGHASTTAAWSTVLVVLVWPLLRTRAAKALAVTGTGLLVVLTALDRVLLGAHFPSDVLAGTVLGVGLVLASYLGYRGWSPDDSAPTGSSVHSTQEAR</sequence>
<dbReference type="SUPFAM" id="SSF48317">
    <property type="entry name" value="Acid phosphatase/Vanadium-dependent haloperoxidase"/>
    <property type="match status" value="1"/>
</dbReference>
<keyword evidence="2" id="KW-0812">Transmembrane</keyword>
<dbReference type="OrthoDB" id="5289372at2"/>
<evidence type="ECO:0000256" key="1">
    <source>
        <dbReference type="SAM" id="MobiDB-lite"/>
    </source>
</evidence>
<accession>A0A510UZY9</accession>
<keyword evidence="2" id="KW-1133">Transmembrane helix</keyword>
<dbReference type="Proteomes" id="UP000321386">
    <property type="component" value="Unassembled WGS sequence"/>
</dbReference>
<reference evidence="4 5" key="1">
    <citation type="submission" date="2019-07" db="EMBL/GenBank/DDBJ databases">
        <title>Whole genome shotgun sequence of Cellulomonas persica NBRC 101101.</title>
        <authorList>
            <person name="Hosoyama A."/>
            <person name="Uohara A."/>
            <person name="Ohji S."/>
            <person name="Ichikawa N."/>
        </authorList>
    </citation>
    <scope>NUCLEOTIDE SEQUENCE [LARGE SCALE GENOMIC DNA]</scope>
    <source>
        <strain evidence="4 5">NBRC 101101</strain>
    </source>
</reference>
<evidence type="ECO:0000313" key="5">
    <source>
        <dbReference type="Proteomes" id="UP000321386"/>
    </source>
</evidence>
<organism evidence="4 5">
    <name type="scientific">Cellulomonas persica</name>
    <dbReference type="NCBI Taxonomy" id="76861"/>
    <lineage>
        <taxon>Bacteria</taxon>
        <taxon>Bacillati</taxon>
        <taxon>Actinomycetota</taxon>
        <taxon>Actinomycetes</taxon>
        <taxon>Micrococcales</taxon>
        <taxon>Cellulomonadaceae</taxon>
        <taxon>Cellulomonas</taxon>
    </lineage>
</organism>
<feature type="transmembrane region" description="Helical" evidence="2">
    <location>
        <begin position="125"/>
        <end position="143"/>
    </location>
</feature>
<feature type="transmembrane region" description="Helical" evidence="2">
    <location>
        <begin position="63"/>
        <end position="84"/>
    </location>
</feature>
<keyword evidence="2" id="KW-0472">Membrane</keyword>
<dbReference type="Pfam" id="PF01569">
    <property type="entry name" value="PAP2"/>
    <property type="match status" value="1"/>
</dbReference>
<proteinExistence type="predicted"/>
<gene>
    <name evidence="4" type="ORF">CPE01_21180</name>
</gene>
<dbReference type="EMBL" id="BJUA01000009">
    <property type="protein sequence ID" value="GEK18385.1"/>
    <property type="molecule type" value="Genomic_DNA"/>
</dbReference>
<dbReference type="InterPro" id="IPR000326">
    <property type="entry name" value="PAP2/HPO"/>
</dbReference>
<protein>
    <recommendedName>
        <fullName evidence="3">Phosphatidic acid phosphatase type 2/haloperoxidase domain-containing protein</fullName>
    </recommendedName>
</protein>
<dbReference type="SMART" id="SM00014">
    <property type="entry name" value="acidPPc"/>
    <property type="match status" value="1"/>
</dbReference>
<dbReference type="InterPro" id="IPR036938">
    <property type="entry name" value="PAP2/HPO_sf"/>
</dbReference>
<feature type="domain" description="Phosphatidic acid phosphatase type 2/haloperoxidase" evidence="3">
    <location>
        <begin position="151"/>
        <end position="262"/>
    </location>
</feature>
<name>A0A510UZY9_9CELL</name>
<feature type="transmembrane region" description="Helical" evidence="2">
    <location>
        <begin position="187"/>
        <end position="212"/>
    </location>
</feature>
<comment type="caution">
    <text evidence="4">The sequence shown here is derived from an EMBL/GenBank/DDBJ whole genome shotgun (WGS) entry which is preliminary data.</text>
</comment>
<evidence type="ECO:0000256" key="2">
    <source>
        <dbReference type="SAM" id="Phobius"/>
    </source>
</evidence>
<feature type="region of interest" description="Disordered" evidence="1">
    <location>
        <begin position="1"/>
        <end position="33"/>
    </location>
</feature>
<evidence type="ECO:0000259" key="3">
    <source>
        <dbReference type="SMART" id="SM00014"/>
    </source>
</evidence>
<evidence type="ECO:0000313" key="4">
    <source>
        <dbReference type="EMBL" id="GEK18385.1"/>
    </source>
</evidence>
<feature type="transmembrane region" description="Helical" evidence="2">
    <location>
        <begin position="247"/>
        <end position="265"/>
    </location>
</feature>
<dbReference type="PANTHER" id="PTHR14969:SF13">
    <property type="entry name" value="AT30094P"/>
    <property type="match status" value="1"/>
</dbReference>
<keyword evidence="5" id="KW-1185">Reference proteome</keyword>
<dbReference type="Gene3D" id="1.20.144.10">
    <property type="entry name" value="Phosphatidic acid phosphatase type 2/haloperoxidase"/>
    <property type="match status" value="1"/>
</dbReference>
<dbReference type="AlphaFoldDB" id="A0A510UZY9"/>
<dbReference type="PANTHER" id="PTHR14969">
    <property type="entry name" value="SPHINGOSINE-1-PHOSPHATE PHOSPHOHYDROLASE"/>
    <property type="match status" value="1"/>
</dbReference>